<evidence type="ECO:0000313" key="3">
    <source>
        <dbReference type="EMBL" id="OBS10568.1"/>
    </source>
</evidence>
<evidence type="ECO:0000256" key="1">
    <source>
        <dbReference type="SAM" id="SignalP"/>
    </source>
</evidence>
<dbReference type="GO" id="GO:0015288">
    <property type="term" value="F:porin activity"/>
    <property type="evidence" value="ECO:0007669"/>
    <property type="project" value="InterPro"/>
</dbReference>
<dbReference type="RefSeq" id="WP_145930655.1">
    <property type="nucleotide sequence ID" value="NZ_JQSG02000001.1"/>
</dbReference>
<reference evidence="3 4" key="1">
    <citation type="journal article" date="2014" name="Genome Announc.">
        <title>Draft Genome Sequence of the Iron-Oxidizing, Acidophilic, and Halotolerant 'Thiobacillus prosperus' Type Strain DSM 5130.</title>
        <authorList>
            <person name="Ossandon F.J."/>
            <person name="Cardenas J.P."/>
            <person name="Corbett M."/>
            <person name="Quatrini R."/>
            <person name="Holmes D.S."/>
            <person name="Watkin E."/>
        </authorList>
    </citation>
    <scope>NUCLEOTIDE SEQUENCE [LARGE SCALE GENOMIC DNA]</scope>
    <source>
        <strain evidence="3 4">DSM 5130</strain>
    </source>
</reference>
<proteinExistence type="predicted"/>
<dbReference type="Pfam" id="PF13609">
    <property type="entry name" value="Porin_4"/>
    <property type="match status" value="1"/>
</dbReference>
<keyword evidence="1" id="KW-0732">Signal</keyword>
<comment type="caution">
    <text evidence="3">The sequence shown here is derived from an EMBL/GenBank/DDBJ whole genome shotgun (WGS) entry which is preliminary data.</text>
</comment>
<dbReference type="Proteomes" id="UP000029273">
    <property type="component" value="Unassembled WGS sequence"/>
</dbReference>
<feature type="signal peptide" evidence="1">
    <location>
        <begin position="1"/>
        <end position="28"/>
    </location>
</feature>
<accession>A0A1A6C7M4</accession>
<keyword evidence="4" id="KW-1185">Reference proteome</keyword>
<gene>
    <name evidence="3" type="ORF">Thpro_020284</name>
</gene>
<evidence type="ECO:0000313" key="4">
    <source>
        <dbReference type="Proteomes" id="UP000029273"/>
    </source>
</evidence>
<sequence length="389" mass="41586">MNTFITKKALPLSLLAAAGLAMTPAAHAMSFKASGQIDRALTYANNGKQSDVASVDNNGSNSRFRFTGSQEMSNDIKVGFHYEIGLTQLPSSSWDIGQNSNGSVQLDTRIVDAYLQGDFGKLSFGKGNGAAYYANTMDLSGTDYIGGGVWYELYSAGITFVDSNGNTITTIGKVMSPFNAIGRQNRVRYDSPSFGGLVISASYDNGAATELAARYKASLGGGAKFIAGASWVNTGNQNITLNPGTGVATSGSTDYTRLKIYNGSASLLLANGLNFTVSVAHQQTNKVTNQGTYAQKGYDATNYFGQVGYIVGQNHFAVNYGQTKDMMYKGIKGSQIGAAYVYNWTNAIQLYASYHNYKLNLPGYVKTGMGVGNAQDINQLFIGTRIKFM</sequence>
<dbReference type="AlphaFoldDB" id="A0A1A6C7M4"/>
<dbReference type="OrthoDB" id="974738at2"/>
<dbReference type="InterPro" id="IPR023614">
    <property type="entry name" value="Porin_dom_sf"/>
</dbReference>
<feature type="domain" description="Porin" evidence="2">
    <location>
        <begin position="17"/>
        <end position="358"/>
    </location>
</feature>
<dbReference type="InterPro" id="IPR033900">
    <property type="entry name" value="Gram_neg_porin_domain"/>
</dbReference>
<dbReference type="Gene3D" id="2.40.160.10">
    <property type="entry name" value="Porin"/>
    <property type="match status" value="1"/>
</dbReference>
<organism evidence="3 4">
    <name type="scientific">Acidihalobacter prosperus</name>
    <dbReference type="NCBI Taxonomy" id="160660"/>
    <lineage>
        <taxon>Bacteria</taxon>
        <taxon>Pseudomonadati</taxon>
        <taxon>Pseudomonadota</taxon>
        <taxon>Gammaproteobacteria</taxon>
        <taxon>Chromatiales</taxon>
        <taxon>Ectothiorhodospiraceae</taxon>
        <taxon>Acidihalobacter</taxon>
    </lineage>
</organism>
<dbReference type="SUPFAM" id="SSF56935">
    <property type="entry name" value="Porins"/>
    <property type="match status" value="1"/>
</dbReference>
<dbReference type="EMBL" id="JQSG02000001">
    <property type="protein sequence ID" value="OBS10568.1"/>
    <property type="molecule type" value="Genomic_DNA"/>
</dbReference>
<feature type="chain" id="PRO_5008343282" description="Porin domain-containing protein" evidence="1">
    <location>
        <begin position="29"/>
        <end position="389"/>
    </location>
</feature>
<protein>
    <recommendedName>
        <fullName evidence="2">Porin domain-containing protein</fullName>
    </recommendedName>
</protein>
<evidence type="ECO:0000259" key="2">
    <source>
        <dbReference type="Pfam" id="PF13609"/>
    </source>
</evidence>
<dbReference type="GO" id="GO:0016020">
    <property type="term" value="C:membrane"/>
    <property type="evidence" value="ECO:0007669"/>
    <property type="project" value="InterPro"/>
</dbReference>
<name>A0A1A6C7M4_9GAMM</name>